<comment type="caution">
    <text evidence="2">The sequence shown here is derived from an EMBL/GenBank/DDBJ whole genome shotgun (WGS) entry which is preliminary data.</text>
</comment>
<dbReference type="EMBL" id="JAOVZR010000001">
    <property type="protein sequence ID" value="MCY0147661.1"/>
    <property type="molecule type" value="Genomic_DNA"/>
</dbReference>
<accession>A0ABT3Z7I1</accession>
<dbReference type="InterPro" id="IPR018723">
    <property type="entry name" value="DUF2254_membrane"/>
</dbReference>
<keyword evidence="1" id="KW-0812">Transmembrane</keyword>
<evidence type="ECO:0000256" key="1">
    <source>
        <dbReference type="SAM" id="Phobius"/>
    </source>
</evidence>
<reference evidence="2" key="1">
    <citation type="submission" date="2022-10" db="EMBL/GenBank/DDBJ databases">
        <title>Hoeflea sp. G2-23, isolated from marine algae.</title>
        <authorList>
            <person name="Kristyanto S."/>
            <person name="Kim J.M."/>
            <person name="Jeon C.O."/>
        </authorList>
    </citation>
    <scope>NUCLEOTIDE SEQUENCE</scope>
    <source>
        <strain evidence="2">G2-23</strain>
    </source>
</reference>
<evidence type="ECO:0000313" key="3">
    <source>
        <dbReference type="Proteomes" id="UP001073227"/>
    </source>
</evidence>
<feature type="transmembrane region" description="Helical" evidence="1">
    <location>
        <begin position="12"/>
        <end position="33"/>
    </location>
</feature>
<name>A0ABT3Z7I1_9HYPH</name>
<sequence>MKMKSVLTLNGLLGIPGGIAIGLWLLAIPLIWLDTQYTLFGSPLPFWLAISDDTARSLLATIATAAITTLGLVYSIMLVVFTLAAGNIAPRLLQRFSRDRVNQVTAGLLGGTFLFSLSVLRATGPDLRPEFSIAMAFVLAAVSVLQVIHFVHSVSRSVTIDAEVAKISEHLERQVNALLAETDQRDEEEFDEQDLDAAIKAQQSGYVTIIDETALLELARHHQAMIAVRVAPGDFVLSGQVLAAAGFAADDEEAIAAVHAAISLEPYRGAVDDIRFSIRILLEIALRALSPGVNDSFTAVTCADRIAAALVLPVSEGLRGDVRSDRDGVARLKVPGLSLEDLLNMTLHPLRQASRGNILMLDHLGVVLNSLYSVAGSDARALIRVHGKALLETAAAGEPIAQDLDFLRKRLDFEVDS</sequence>
<protein>
    <submittedName>
        <fullName evidence="2">DUF2254 domain-containing protein</fullName>
    </submittedName>
</protein>
<feature type="transmembrane region" description="Helical" evidence="1">
    <location>
        <begin position="101"/>
        <end position="119"/>
    </location>
</feature>
<dbReference type="RefSeq" id="WP_267653258.1">
    <property type="nucleotide sequence ID" value="NZ_JAOVZR010000001.1"/>
</dbReference>
<feature type="transmembrane region" description="Helical" evidence="1">
    <location>
        <begin position="131"/>
        <end position="151"/>
    </location>
</feature>
<dbReference type="Proteomes" id="UP001073227">
    <property type="component" value="Unassembled WGS sequence"/>
</dbReference>
<feature type="transmembrane region" description="Helical" evidence="1">
    <location>
        <begin position="58"/>
        <end position="89"/>
    </location>
</feature>
<gene>
    <name evidence="2" type="ORF">OEG84_08015</name>
</gene>
<organism evidence="2 3">
    <name type="scientific">Hoeflea algicola</name>
    <dbReference type="NCBI Taxonomy" id="2983763"/>
    <lineage>
        <taxon>Bacteria</taxon>
        <taxon>Pseudomonadati</taxon>
        <taxon>Pseudomonadota</taxon>
        <taxon>Alphaproteobacteria</taxon>
        <taxon>Hyphomicrobiales</taxon>
        <taxon>Rhizobiaceae</taxon>
        <taxon>Hoeflea</taxon>
    </lineage>
</organism>
<proteinExistence type="predicted"/>
<keyword evidence="3" id="KW-1185">Reference proteome</keyword>
<dbReference type="Pfam" id="PF10011">
    <property type="entry name" value="DUF2254"/>
    <property type="match status" value="1"/>
</dbReference>
<keyword evidence="1" id="KW-0472">Membrane</keyword>
<keyword evidence="1" id="KW-1133">Transmembrane helix</keyword>
<evidence type="ECO:0000313" key="2">
    <source>
        <dbReference type="EMBL" id="MCY0147661.1"/>
    </source>
</evidence>